<dbReference type="InterPro" id="IPR050342">
    <property type="entry name" value="HMGB"/>
</dbReference>
<accession>A0A4Y7SKN8</accession>
<sequence>MRVCAHIYTGEVGKLLGAKWKELDEEEKKPYVDLANKDKTRAENEKASYDKSAKKAAAAAAAAAAASGSGEDDEDDD</sequence>
<keyword evidence="1 2" id="KW-0238">DNA-binding</keyword>
<dbReference type="PROSITE" id="PS50118">
    <property type="entry name" value="HMG_BOX_2"/>
    <property type="match status" value="1"/>
</dbReference>
<dbReference type="Gene3D" id="1.10.30.10">
    <property type="entry name" value="High mobility group box domain"/>
    <property type="match status" value="1"/>
</dbReference>
<proteinExistence type="predicted"/>
<evidence type="ECO:0000256" key="1">
    <source>
        <dbReference type="ARBA" id="ARBA00023125"/>
    </source>
</evidence>
<dbReference type="Proteomes" id="UP000298030">
    <property type="component" value="Unassembled WGS sequence"/>
</dbReference>
<evidence type="ECO:0000313" key="5">
    <source>
        <dbReference type="Proteomes" id="UP000298030"/>
    </source>
</evidence>
<evidence type="ECO:0000313" key="4">
    <source>
        <dbReference type="EMBL" id="TEB22467.1"/>
    </source>
</evidence>
<dbReference type="PANTHER" id="PTHR48112">
    <property type="entry name" value="HIGH MOBILITY GROUP PROTEIN DSP1"/>
    <property type="match status" value="1"/>
</dbReference>
<dbReference type="PANTHER" id="PTHR48112:SF22">
    <property type="entry name" value="MITOCHONDRIAL TRANSCRIPTION FACTOR A, ISOFORM B"/>
    <property type="match status" value="1"/>
</dbReference>
<dbReference type="Pfam" id="PF00505">
    <property type="entry name" value="HMG_box"/>
    <property type="match status" value="1"/>
</dbReference>
<keyword evidence="2" id="KW-0539">Nucleus</keyword>
<reference evidence="4 5" key="1">
    <citation type="journal article" date="2019" name="Nat. Ecol. Evol.">
        <title>Megaphylogeny resolves global patterns of mushroom evolution.</title>
        <authorList>
            <person name="Varga T."/>
            <person name="Krizsan K."/>
            <person name="Foldi C."/>
            <person name="Dima B."/>
            <person name="Sanchez-Garcia M."/>
            <person name="Sanchez-Ramirez S."/>
            <person name="Szollosi G.J."/>
            <person name="Szarkandi J.G."/>
            <person name="Papp V."/>
            <person name="Albert L."/>
            <person name="Andreopoulos W."/>
            <person name="Angelini C."/>
            <person name="Antonin V."/>
            <person name="Barry K.W."/>
            <person name="Bougher N.L."/>
            <person name="Buchanan P."/>
            <person name="Buyck B."/>
            <person name="Bense V."/>
            <person name="Catcheside P."/>
            <person name="Chovatia M."/>
            <person name="Cooper J."/>
            <person name="Damon W."/>
            <person name="Desjardin D."/>
            <person name="Finy P."/>
            <person name="Geml J."/>
            <person name="Haridas S."/>
            <person name="Hughes K."/>
            <person name="Justo A."/>
            <person name="Karasinski D."/>
            <person name="Kautmanova I."/>
            <person name="Kiss B."/>
            <person name="Kocsube S."/>
            <person name="Kotiranta H."/>
            <person name="LaButti K.M."/>
            <person name="Lechner B.E."/>
            <person name="Liimatainen K."/>
            <person name="Lipzen A."/>
            <person name="Lukacs Z."/>
            <person name="Mihaltcheva S."/>
            <person name="Morgado L.N."/>
            <person name="Niskanen T."/>
            <person name="Noordeloos M.E."/>
            <person name="Ohm R.A."/>
            <person name="Ortiz-Santana B."/>
            <person name="Ovrebo C."/>
            <person name="Racz N."/>
            <person name="Riley R."/>
            <person name="Savchenko A."/>
            <person name="Shiryaev A."/>
            <person name="Soop K."/>
            <person name="Spirin V."/>
            <person name="Szebenyi C."/>
            <person name="Tomsovsky M."/>
            <person name="Tulloss R.E."/>
            <person name="Uehling J."/>
            <person name="Grigoriev I.V."/>
            <person name="Vagvolgyi C."/>
            <person name="Papp T."/>
            <person name="Martin F.M."/>
            <person name="Miettinen O."/>
            <person name="Hibbett D.S."/>
            <person name="Nagy L.G."/>
        </authorList>
    </citation>
    <scope>NUCLEOTIDE SEQUENCE [LARGE SCALE GENOMIC DNA]</scope>
    <source>
        <strain evidence="4 5">FP101781</strain>
    </source>
</reference>
<evidence type="ECO:0000256" key="2">
    <source>
        <dbReference type="PROSITE-ProRule" id="PRU00267"/>
    </source>
</evidence>
<dbReference type="EMBL" id="QPFP01000091">
    <property type="protein sequence ID" value="TEB22467.1"/>
    <property type="molecule type" value="Genomic_DNA"/>
</dbReference>
<dbReference type="SUPFAM" id="SSF47095">
    <property type="entry name" value="HMG-box"/>
    <property type="match status" value="1"/>
</dbReference>
<dbReference type="InterPro" id="IPR036910">
    <property type="entry name" value="HMG_box_dom_sf"/>
</dbReference>
<dbReference type="OrthoDB" id="1919336at2759"/>
<name>A0A4Y7SKN8_COPMI</name>
<gene>
    <name evidence="4" type="ORF">FA13DRAFT_1740992</name>
</gene>
<feature type="domain" description="HMG box" evidence="3">
    <location>
        <begin position="1"/>
        <end position="50"/>
    </location>
</feature>
<dbReference type="GO" id="GO:0005634">
    <property type="term" value="C:nucleus"/>
    <property type="evidence" value="ECO:0007669"/>
    <property type="project" value="UniProtKB-UniRule"/>
</dbReference>
<keyword evidence="5" id="KW-1185">Reference proteome</keyword>
<comment type="caution">
    <text evidence="4">The sequence shown here is derived from an EMBL/GenBank/DDBJ whole genome shotgun (WGS) entry which is preliminary data.</text>
</comment>
<feature type="DNA-binding region" description="HMG box" evidence="2">
    <location>
        <begin position="1"/>
        <end position="50"/>
    </location>
</feature>
<evidence type="ECO:0000259" key="3">
    <source>
        <dbReference type="PROSITE" id="PS50118"/>
    </source>
</evidence>
<dbReference type="GO" id="GO:0003677">
    <property type="term" value="F:DNA binding"/>
    <property type="evidence" value="ECO:0007669"/>
    <property type="project" value="UniProtKB-UniRule"/>
</dbReference>
<dbReference type="STRING" id="71717.A0A4Y7SKN8"/>
<organism evidence="4 5">
    <name type="scientific">Coprinellus micaceus</name>
    <name type="common">Glistening ink-cap mushroom</name>
    <name type="synonym">Coprinus micaceus</name>
    <dbReference type="NCBI Taxonomy" id="71717"/>
    <lineage>
        <taxon>Eukaryota</taxon>
        <taxon>Fungi</taxon>
        <taxon>Dikarya</taxon>
        <taxon>Basidiomycota</taxon>
        <taxon>Agaricomycotina</taxon>
        <taxon>Agaricomycetes</taxon>
        <taxon>Agaricomycetidae</taxon>
        <taxon>Agaricales</taxon>
        <taxon>Agaricineae</taxon>
        <taxon>Psathyrellaceae</taxon>
        <taxon>Coprinellus</taxon>
    </lineage>
</organism>
<dbReference type="InterPro" id="IPR009071">
    <property type="entry name" value="HMG_box_dom"/>
</dbReference>
<dbReference type="AlphaFoldDB" id="A0A4Y7SKN8"/>
<protein>
    <recommendedName>
        <fullName evidence="3">HMG box domain-containing protein</fullName>
    </recommendedName>
</protein>